<reference evidence="2 3" key="1">
    <citation type="submission" date="2010-08" db="EMBL/GenBank/DDBJ databases">
        <authorList>
            <person name="Weinstock G."/>
            <person name="Sodergren E."/>
            <person name="Clifton S."/>
            <person name="Fulton L."/>
            <person name="Fulton B."/>
            <person name="Courtney L."/>
            <person name="Fronick C."/>
            <person name="Harrison M."/>
            <person name="Strong C."/>
            <person name="Farmer C."/>
            <person name="Delahaunty K."/>
            <person name="Markovic C."/>
            <person name="Hall O."/>
            <person name="Minx P."/>
            <person name="Tomlinson C."/>
            <person name="Mitreva M."/>
            <person name="Hou S."/>
            <person name="Chen J."/>
            <person name="Wollam A."/>
            <person name="Pepin K.H."/>
            <person name="Johnson M."/>
            <person name="Bhonagiri V."/>
            <person name="Zhang X."/>
            <person name="Suruliraj S."/>
            <person name="Warren W."/>
            <person name="Chinwalla A."/>
            <person name="Mardis E.R."/>
            <person name="Wilson R.K."/>
        </authorList>
    </citation>
    <scope>NUCLEOTIDE SEQUENCE [LARGE SCALE GENOMIC DNA]</scope>
    <source>
        <strain evidence="2 3">F0399</strain>
    </source>
</reference>
<comment type="caution">
    <text evidence="2">The sequence shown here is derived from an EMBL/GenBank/DDBJ whole genome shotgun (WGS) entry which is preliminary data.</text>
</comment>
<gene>
    <name evidence="2" type="ORF">HMPREF9555_01760</name>
</gene>
<feature type="compositionally biased region" description="Acidic residues" evidence="1">
    <location>
        <begin position="103"/>
        <end position="113"/>
    </location>
</feature>
<evidence type="ECO:0000256" key="1">
    <source>
        <dbReference type="SAM" id="MobiDB-lite"/>
    </source>
</evidence>
<dbReference type="Proteomes" id="UP000004633">
    <property type="component" value="Unassembled WGS sequence"/>
</dbReference>
<evidence type="ECO:0000313" key="2">
    <source>
        <dbReference type="EMBL" id="EFW29060.1"/>
    </source>
</evidence>
<feature type="compositionally biased region" description="Basic and acidic residues" evidence="1">
    <location>
        <begin position="66"/>
        <end position="79"/>
    </location>
</feature>
<accession>E7N419</accession>
<organism evidence="2 3">
    <name type="scientific">Selenomonas artemidis F0399</name>
    <dbReference type="NCBI Taxonomy" id="749551"/>
    <lineage>
        <taxon>Bacteria</taxon>
        <taxon>Bacillati</taxon>
        <taxon>Bacillota</taxon>
        <taxon>Negativicutes</taxon>
        <taxon>Selenomonadales</taxon>
        <taxon>Selenomonadaceae</taxon>
        <taxon>Selenomonas</taxon>
    </lineage>
</organism>
<dbReference type="HOGENOM" id="CLU_2131796_0_0_9"/>
<protein>
    <submittedName>
        <fullName evidence="2">Uncharacterized protein</fullName>
    </submittedName>
</protein>
<proteinExistence type="predicted"/>
<feature type="region of interest" description="Disordered" evidence="1">
    <location>
        <begin position="64"/>
        <end position="113"/>
    </location>
</feature>
<dbReference type="AlphaFoldDB" id="E7N419"/>
<dbReference type="EMBL" id="AECV01000041">
    <property type="protein sequence ID" value="EFW29060.1"/>
    <property type="molecule type" value="Genomic_DNA"/>
</dbReference>
<sequence>MTMIKHQMNSQLEVLKELQNLIDKADAAETTGDVPSEDIDHLRGYVEDMRRACKVAIALEEMLSPKQEKAAAKSEEKPAPKKKSRPKKKAEETPAPAPAPAPADEDDALDFLD</sequence>
<dbReference type="STRING" id="749551.HMPREF9555_01760"/>
<name>E7N419_9FIRM</name>
<evidence type="ECO:0000313" key="3">
    <source>
        <dbReference type="Proteomes" id="UP000004633"/>
    </source>
</evidence>
<keyword evidence="3" id="KW-1185">Reference proteome</keyword>